<reference evidence="1" key="1">
    <citation type="submission" date="2022-08" db="EMBL/GenBank/DDBJ databases">
        <authorList>
            <person name="Gutierrez-Valencia J."/>
        </authorList>
    </citation>
    <scope>NUCLEOTIDE SEQUENCE</scope>
</reference>
<dbReference type="AlphaFoldDB" id="A0AAV0I106"/>
<sequence>TGLFGLVTTNQSSRSHVKVSNEIPCSWKWYGEIIEQGGKWSSRAKIWSGPSMVQLVCGLVKLGLEWWACPVSWESFWPVDVRKELGDGKSIERFFLSFWKWLRRQEDGGDGKLRAK</sequence>
<proteinExistence type="predicted"/>
<comment type="caution">
    <text evidence="1">The sequence shown here is derived from an EMBL/GenBank/DDBJ whole genome shotgun (WGS) entry which is preliminary data.</text>
</comment>
<protein>
    <submittedName>
        <fullName evidence="1">Uncharacterized protein</fullName>
    </submittedName>
</protein>
<name>A0AAV0I106_9ROSI</name>
<organism evidence="1 2">
    <name type="scientific">Linum tenue</name>
    <dbReference type="NCBI Taxonomy" id="586396"/>
    <lineage>
        <taxon>Eukaryota</taxon>
        <taxon>Viridiplantae</taxon>
        <taxon>Streptophyta</taxon>
        <taxon>Embryophyta</taxon>
        <taxon>Tracheophyta</taxon>
        <taxon>Spermatophyta</taxon>
        <taxon>Magnoliopsida</taxon>
        <taxon>eudicotyledons</taxon>
        <taxon>Gunneridae</taxon>
        <taxon>Pentapetalae</taxon>
        <taxon>rosids</taxon>
        <taxon>fabids</taxon>
        <taxon>Malpighiales</taxon>
        <taxon>Linaceae</taxon>
        <taxon>Linum</taxon>
    </lineage>
</organism>
<dbReference type="Proteomes" id="UP001154282">
    <property type="component" value="Unassembled WGS sequence"/>
</dbReference>
<evidence type="ECO:0000313" key="1">
    <source>
        <dbReference type="EMBL" id="CAI0391206.1"/>
    </source>
</evidence>
<gene>
    <name evidence="1" type="ORF">LITE_LOCUS7057</name>
</gene>
<feature type="non-terminal residue" evidence="1">
    <location>
        <position position="1"/>
    </location>
</feature>
<keyword evidence="2" id="KW-1185">Reference proteome</keyword>
<evidence type="ECO:0000313" key="2">
    <source>
        <dbReference type="Proteomes" id="UP001154282"/>
    </source>
</evidence>
<accession>A0AAV0I106</accession>
<dbReference type="EMBL" id="CAMGYJ010000003">
    <property type="protein sequence ID" value="CAI0391206.1"/>
    <property type="molecule type" value="Genomic_DNA"/>
</dbReference>